<dbReference type="GO" id="GO:0006412">
    <property type="term" value="P:translation"/>
    <property type="evidence" value="ECO:0007669"/>
    <property type="project" value="UniProtKB-UniRule"/>
</dbReference>
<dbReference type="SUPFAM" id="SSF52161">
    <property type="entry name" value="Ribosomal protein L13"/>
    <property type="match status" value="1"/>
</dbReference>
<accession>A0A4Q2KEE0</accession>
<sequence length="143" mass="16232">MKTYMANAQTVERKWYVVDAAGVPLGRLASKVAAILRGKNKPTFTPHVDCGDFVIVINSDKAVLTGKKLDDKFYRYHTGYIGGLKEIPYRKMMAEKSDLAVYEAVKGMLPKNSLGRKMLKKLRVYKNAEHNHEAQKPEELKLF</sequence>
<proteinExistence type="inferred from homology"/>
<dbReference type="PROSITE" id="PS00783">
    <property type="entry name" value="RIBOSOMAL_L13"/>
    <property type="match status" value="1"/>
</dbReference>
<name>A0A4Q2KEE0_9FIRM</name>
<dbReference type="InterPro" id="IPR005823">
    <property type="entry name" value="Ribosomal_uL13_bac-type"/>
</dbReference>
<dbReference type="AlphaFoldDB" id="A0A4Q2KEE0"/>
<reference evidence="8 9" key="1">
    <citation type="journal article" date="2019" name="Gut">
        <title>Antibiotics-induced monodominance of a novel gut bacterial order.</title>
        <authorList>
            <person name="Hildebrand F."/>
            <person name="Moitinho-Silva L."/>
            <person name="Blasche S."/>
            <person name="Jahn M.T."/>
            <person name="Gossmann T.I."/>
            <person name="Heuerta-Cepas J."/>
            <person name="Hercog R."/>
            <person name="Luetge M."/>
            <person name="Bahram M."/>
            <person name="Pryszlak A."/>
            <person name="Alves R.J."/>
            <person name="Waszak S.M."/>
            <person name="Zhu A."/>
            <person name="Ye L."/>
            <person name="Costea P.I."/>
            <person name="Aalvink S."/>
            <person name="Belzer C."/>
            <person name="Forslund S.K."/>
            <person name="Sunagawa S."/>
            <person name="Hentschel U."/>
            <person name="Merten C."/>
            <person name="Patil K.R."/>
            <person name="Benes V."/>
            <person name="Bork P."/>
        </authorList>
    </citation>
    <scope>NUCLEOTIDE SEQUENCE [LARGE SCALE GENOMIC DNA]</scope>
    <source>
        <strain evidence="8 9">HDS1380</strain>
    </source>
</reference>
<evidence type="ECO:0000313" key="8">
    <source>
        <dbReference type="EMBL" id="RXZ61713.1"/>
    </source>
</evidence>
<dbReference type="GO" id="GO:0003735">
    <property type="term" value="F:structural constituent of ribosome"/>
    <property type="evidence" value="ECO:0007669"/>
    <property type="project" value="InterPro"/>
</dbReference>
<comment type="subunit">
    <text evidence="5">Part of the 50S ribosomal subunit.</text>
</comment>
<comment type="function">
    <text evidence="5 7">This protein is one of the early assembly proteins of the 50S ribosomal subunit, although it is not seen to bind rRNA by itself. It is important during the early stages of 50S assembly.</text>
</comment>
<dbReference type="InterPro" id="IPR036899">
    <property type="entry name" value="Ribosomal_uL13_sf"/>
</dbReference>
<dbReference type="GO" id="GO:0017148">
    <property type="term" value="P:negative regulation of translation"/>
    <property type="evidence" value="ECO:0007669"/>
    <property type="project" value="TreeGrafter"/>
</dbReference>
<dbReference type="NCBIfam" id="TIGR01066">
    <property type="entry name" value="rplM_bact"/>
    <property type="match status" value="1"/>
</dbReference>
<evidence type="ECO:0000256" key="4">
    <source>
        <dbReference type="ARBA" id="ARBA00035201"/>
    </source>
</evidence>
<organism evidence="8 9">
    <name type="scientific">Candidatus Borkfalkia ceftriaxoniphila</name>
    <dbReference type="NCBI Taxonomy" id="2508949"/>
    <lineage>
        <taxon>Bacteria</taxon>
        <taxon>Bacillati</taxon>
        <taxon>Bacillota</taxon>
        <taxon>Clostridia</taxon>
        <taxon>Christensenellales</taxon>
        <taxon>Christensenellaceae</taxon>
        <taxon>Candidatus Borkfalkia</taxon>
    </lineage>
</organism>
<keyword evidence="9" id="KW-1185">Reference proteome</keyword>
<gene>
    <name evidence="5 7" type="primary">rplM</name>
    <name evidence="8" type="ORF">ESZ91_04805</name>
</gene>
<dbReference type="InterPro" id="IPR005822">
    <property type="entry name" value="Ribosomal_uL13"/>
</dbReference>
<dbReference type="Gene3D" id="3.90.1180.10">
    <property type="entry name" value="Ribosomal protein L13"/>
    <property type="match status" value="1"/>
</dbReference>
<comment type="caution">
    <text evidence="8">The sequence shown here is derived from an EMBL/GenBank/DDBJ whole genome shotgun (WGS) entry which is preliminary data.</text>
</comment>
<dbReference type="Proteomes" id="UP000291269">
    <property type="component" value="Unassembled WGS sequence"/>
</dbReference>
<dbReference type="PIRSF" id="PIRSF002181">
    <property type="entry name" value="Ribosomal_L13"/>
    <property type="match status" value="1"/>
</dbReference>
<evidence type="ECO:0000256" key="2">
    <source>
        <dbReference type="ARBA" id="ARBA00022980"/>
    </source>
</evidence>
<protein>
    <recommendedName>
        <fullName evidence="4 5">Large ribosomal subunit protein uL13</fullName>
    </recommendedName>
</protein>
<evidence type="ECO:0000256" key="1">
    <source>
        <dbReference type="ARBA" id="ARBA00006227"/>
    </source>
</evidence>
<dbReference type="GO" id="GO:0003729">
    <property type="term" value="F:mRNA binding"/>
    <property type="evidence" value="ECO:0007669"/>
    <property type="project" value="TreeGrafter"/>
</dbReference>
<dbReference type="GO" id="GO:0022625">
    <property type="term" value="C:cytosolic large ribosomal subunit"/>
    <property type="evidence" value="ECO:0007669"/>
    <property type="project" value="TreeGrafter"/>
</dbReference>
<evidence type="ECO:0000256" key="3">
    <source>
        <dbReference type="ARBA" id="ARBA00023274"/>
    </source>
</evidence>
<dbReference type="FunFam" id="3.90.1180.10:FF:000001">
    <property type="entry name" value="50S ribosomal protein L13"/>
    <property type="match status" value="1"/>
</dbReference>
<evidence type="ECO:0000256" key="6">
    <source>
        <dbReference type="RuleBase" id="RU003877"/>
    </source>
</evidence>
<keyword evidence="3 5" id="KW-0687">Ribonucleoprotein</keyword>
<dbReference type="OrthoDB" id="9801330at2"/>
<dbReference type="HAMAP" id="MF_01366">
    <property type="entry name" value="Ribosomal_uL13"/>
    <property type="match status" value="1"/>
</dbReference>
<evidence type="ECO:0000256" key="5">
    <source>
        <dbReference type="HAMAP-Rule" id="MF_01366"/>
    </source>
</evidence>
<dbReference type="RefSeq" id="WP_129224647.1">
    <property type="nucleotide sequence ID" value="NZ_SDOZ01000002.1"/>
</dbReference>
<dbReference type="PANTHER" id="PTHR11545">
    <property type="entry name" value="RIBOSOMAL PROTEIN L13"/>
    <property type="match status" value="1"/>
</dbReference>
<comment type="similarity">
    <text evidence="1 5 6">Belongs to the universal ribosomal protein uL13 family.</text>
</comment>
<evidence type="ECO:0000256" key="7">
    <source>
        <dbReference type="RuleBase" id="RU003878"/>
    </source>
</evidence>
<dbReference type="PANTHER" id="PTHR11545:SF2">
    <property type="entry name" value="LARGE RIBOSOMAL SUBUNIT PROTEIN UL13M"/>
    <property type="match status" value="1"/>
</dbReference>
<keyword evidence="2 5" id="KW-0689">Ribosomal protein</keyword>
<dbReference type="InterPro" id="IPR023563">
    <property type="entry name" value="Ribosomal_uL13_CS"/>
</dbReference>
<evidence type="ECO:0000313" key="9">
    <source>
        <dbReference type="Proteomes" id="UP000291269"/>
    </source>
</evidence>
<dbReference type="EMBL" id="SDOZ01000002">
    <property type="protein sequence ID" value="RXZ61713.1"/>
    <property type="molecule type" value="Genomic_DNA"/>
</dbReference>
<dbReference type="Pfam" id="PF00572">
    <property type="entry name" value="Ribosomal_L13"/>
    <property type="match status" value="1"/>
</dbReference>
<dbReference type="CDD" id="cd00392">
    <property type="entry name" value="Ribosomal_L13"/>
    <property type="match status" value="1"/>
</dbReference>